<dbReference type="Proteomes" id="UP001233271">
    <property type="component" value="Chromosome 4"/>
</dbReference>
<sequence>MPHNQGDYYQPFQGSWNNHVPPDPAEMGNSNSSVAIHGQGHPTVPPGFLASNFDIPYYQPGRNGHPYSTIQSAPPSFAAPSMSPLAHRASVPNMRLAHHAQHGMAIGHGAPPHFHAPANPGFWQVPPHPPSTPVGMPQTAPTIHSSNVNHPPSPIYNGSSPRQESNLFPTFDGVLMSRVNSYSSAVSSPSDKSYYTPISGSEGCDYFAHDRELRSVSATVGGHYPRVDALPSYASSGPMPATISLSRIQGERLSLKAEAAPSVTDSEPASPAMSIHSSPAPVVKPEYPSPQCHQQSSPVASNPHGSTTHPEDYRAAVVNDASHPSRGDSSSFTGLRPCALNDSEEDEDKYATEDDHDDDDFHLNPRRSKGTGRKQKKGLNSSRNKKKKKRSGCSPRGSTSAPTSSPGGSSSRRQPHNLENVSGSVSRAELLNRYPRLPHDFPLFFRALEPDLSIDERAAPKIGTIPKTVSPEKKSEILQRFYHRGRRVIQQMDAFAILVKPRTTCGRKIEASWLELSLPYGKALIAVRRKIVERTENYKYTRRDTLRKSRGRCCAENNAACIEFGMIRWEAESGNNDPAMDLEHWGTSVGPDDVSSLPAQPSGVVQHVASQLGQLDIHPVQSRSTMRSSTRPQPAPIIVHHSTSCSHARSYPPSGSVNIPNYPSNTIPPTPVSAVSADGSILGVSTPVGEFNSNPGHITPNVRMSIDAGSCSNSFGDVMPPSPLPSPSALGLSVGPSSRAPASIHTANQMNKGRSRS</sequence>
<protein>
    <submittedName>
        <fullName evidence="2">Uncharacterized protein</fullName>
    </submittedName>
</protein>
<feature type="region of interest" description="Disordered" evidence="1">
    <location>
        <begin position="140"/>
        <end position="163"/>
    </location>
</feature>
<feature type="compositionally biased region" description="Polar residues" evidence="1">
    <location>
        <begin position="291"/>
        <end position="308"/>
    </location>
</feature>
<feature type="region of interest" description="Disordered" evidence="1">
    <location>
        <begin position="1"/>
        <end position="39"/>
    </location>
</feature>
<gene>
    <name evidence="2" type="ORF">CcaverHIS019_0409400</name>
</gene>
<name>A0AA48L544_9TREE</name>
<dbReference type="KEGG" id="ccac:CcaHIS019_0409400"/>
<dbReference type="AlphaFoldDB" id="A0AA48L544"/>
<feature type="compositionally biased region" description="Polar residues" evidence="1">
    <location>
        <begin position="745"/>
        <end position="757"/>
    </location>
</feature>
<organism evidence="2 3">
    <name type="scientific">Cutaneotrichosporon cavernicola</name>
    <dbReference type="NCBI Taxonomy" id="279322"/>
    <lineage>
        <taxon>Eukaryota</taxon>
        <taxon>Fungi</taxon>
        <taxon>Dikarya</taxon>
        <taxon>Basidiomycota</taxon>
        <taxon>Agaricomycotina</taxon>
        <taxon>Tremellomycetes</taxon>
        <taxon>Trichosporonales</taxon>
        <taxon>Trichosporonaceae</taxon>
        <taxon>Cutaneotrichosporon</taxon>
    </lineage>
</organism>
<evidence type="ECO:0000313" key="2">
    <source>
        <dbReference type="EMBL" id="BEI92120.1"/>
    </source>
</evidence>
<feature type="compositionally biased region" description="Basic and acidic residues" evidence="1">
    <location>
        <begin position="349"/>
        <end position="363"/>
    </location>
</feature>
<feature type="compositionally biased region" description="Low complexity" evidence="1">
    <location>
        <begin position="727"/>
        <end position="738"/>
    </location>
</feature>
<feature type="compositionally biased region" description="Basic residues" evidence="1">
    <location>
        <begin position="364"/>
        <end position="391"/>
    </location>
</feature>
<reference evidence="2" key="1">
    <citation type="journal article" date="2023" name="BMC Genomics">
        <title>Chromosome-level genome assemblies of Cutaneotrichosporon spp. (Trichosporonales, Basidiomycota) reveal imbalanced evolution between nucleotide sequences and chromosome synteny.</title>
        <authorList>
            <person name="Kobayashi Y."/>
            <person name="Kayamori A."/>
            <person name="Aoki K."/>
            <person name="Shiwa Y."/>
            <person name="Matsutani M."/>
            <person name="Fujita N."/>
            <person name="Sugita T."/>
            <person name="Iwasaki W."/>
            <person name="Tanaka N."/>
            <person name="Takashima M."/>
        </authorList>
    </citation>
    <scope>NUCLEOTIDE SEQUENCE</scope>
    <source>
        <strain evidence="2">HIS019</strain>
    </source>
</reference>
<dbReference type="RefSeq" id="XP_060457385.1">
    <property type="nucleotide sequence ID" value="XM_060600830.1"/>
</dbReference>
<feature type="region of interest" description="Disordered" evidence="1">
    <location>
        <begin position="717"/>
        <end position="757"/>
    </location>
</feature>
<evidence type="ECO:0000256" key="1">
    <source>
        <dbReference type="SAM" id="MobiDB-lite"/>
    </source>
</evidence>
<evidence type="ECO:0000313" key="3">
    <source>
        <dbReference type="Proteomes" id="UP001233271"/>
    </source>
</evidence>
<dbReference type="GeneID" id="85495990"/>
<keyword evidence="3" id="KW-1185">Reference proteome</keyword>
<feature type="region of interest" description="Disordered" evidence="1">
    <location>
        <begin position="256"/>
        <end position="423"/>
    </location>
</feature>
<proteinExistence type="predicted"/>
<accession>A0AA48L544</accession>
<feature type="compositionally biased region" description="Low complexity" evidence="1">
    <location>
        <begin position="392"/>
        <end position="412"/>
    </location>
</feature>
<dbReference type="EMBL" id="AP028215">
    <property type="protein sequence ID" value="BEI92120.1"/>
    <property type="molecule type" value="Genomic_DNA"/>
</dbReference>